<feature type="transmembrane region" description="Helical" evidence="5">
    <location>
        <begin position="96"/>
        <end position="117"/>
    </location>
</feature>
<name>A0A9J6ARQ5_SOLCO</name>
<feature type="transmembrane region" description="Helical" evidence="5">
    <location>
        <begin position="244"/>
        <end position="269"/>
    </location>
</feature>
<protein>
    <submittedName>
        <fullName evidence="6">Uncharacterized protein</fullName>
    </submittedName>
</protein>
<accession>A0A9J6ARQ5</accession>
<dbReference type="InterPro" id="IPR006214">
    <property type="entry name" value="Bax_inhibitor_1-related"/>
</dbReference>
<evidence type="ECO:0000256" key="2">
    <source>
        <dbReference type="ARBA" id="ARBA00022692"/>
    </source>
</evidence>
<gene>
    <name evidence="6" type="ORF">H5410_012278</name>
</gene>
<sequence length="588" mass="67144">MKFSDMKLQAMNAVRAYFVRSWTREDLINTGEMTQHAYASLKRVYLTLFFAMWSFTSGSFSHWIWEAGGWFTILSSVASLLCLYFISPLRVRTRVLLLMIAAFSIGASIGIFTKYFFEIDQELVCRLLAPPTLGIGIIWFGSTFTRERSAIYMGSLFYSSLLFFSTFNASNSEYIDSHTAHRMLKVCIVFALFMGYVVVYSQEILYDAHFGEIDFVNRTLTVFFRLPGIVVHVARLCLESIPCLLYSLFVSLLVPLTLGIGVIWLGSLFTRERSEIYLSCLIYSWGLMFSTFSATNSKFIDSHGAHWMVKVCIVFALFMGYIVVYSQEILYDAHFGEINFVNRTLSILLRLPDMKLQAMNAVRAYFVRNWTIEDLMNSGEMTQHDYANLKRVYLTLLFAMWSFTSGSFSHWIWEVGGQFTVLSSVASLLCLYLISPLRVRTRVLLLMIAAFSNGASIGIFTKYFFKIDQDLVVSLLAPPTLGIGSIWSESLLTRERSEIYLACLFYSWAVMFSTFVATKSEFIDSQTAQWMLKVCIVFALFMGYVVVYSQEILYDAHFGEINSVNRTLTVFFRLPGIVVHAARLCLGA</sequence>
<keyword evidence="3 5" id="KW-1133">Transmembrane helix</keyword>
<comment type="caution">
    <text evidence="6">The sequence shown here is derived from an EMBL/GenBank/DDBJ whole genome shotgun (WGS) entry which is preliminary data.</text>
</comment>
<feature type="transmembrane region" description="Helical" evidence="5">
    <location>
        <begin position="44"/>
        <end position="64"/>
    </location>
</feature>
<evidence type="ECO:0000256" key="1">
    <source>
        <dbReference type="ARBA" id="ARBA00004141"/>
    </source>
</evidence>
<comment type="subcellular location">
    <subcellularLocation>
        <location evidence="1">Membrane</location>
        <topology evidence="1">Multi-pass membrane protein</topology>
    </subcellularLocation>
</comment>
<feature type="transmembrane region" description="Helical" evidence="5">
    <location>
        <begin position="276"/>
        <end position="295"/>
    </location>
</feature>
<evidence type="ECO:0000256" key="5">
    <source>
        <dbReference type="SAM" id="Phobius"/>
    </source>
</evidence>
<dbReference type="GO" id="GO:0016020">
    <property type="term" value="C:membrane"/>
    <property type="evidence" value="ECO:0007669"/>
    <property type="project" value="UniProtKB-SubCell"/>
</dbReference>
<evidence type="ECO:0000313" key="6">
    <source>
        <dbReference type="EMBL" id="KAG5627060.1"/>
    </source>
</evidence>
<keyword evidence="4 5" id="KW-0472">Membrane</keyword>
<keyword evidence="7" id="KW-1185">Reference proteome</keyword>
<feature type="transmembrane region" description="Helical" evidence="5">
    <location>
        <begin position="444"/>
        <end position="465"/>
    </location>
</feature>
<feature type="transmembrane region" description="Helical" evidence="5">
    <location>
        <begin position="419"/>
        <end position="437"/>
    </location>
</feature>
<dbReference type="Proteomes" id="UP000824120">
    <property type="component" value="Chromosome 2"/>
</dbReference>
<evidence type="ECO:0000256" key="3">
    <source>
        <dbReference type="ARBA" id="ARBA00022989"/>
    </source>
</evidence>
<dbReference type="AlphaFoldDB" id="A0A9J6ARQ5"/>
<feature type="transmembrane region" description="Helical" evidence="5">
    <location>
        <begin position="179"/>
        <end position="199"/>
    </location>
</feature>
<feature type="transmembrane region" description="Helical" evidence="5">
    <location>
        <begin position="392"/>
        <end position="413"/>
    </location>
</feature>
<dbReference type="PANTHER" id="PTHR23291:SF106">
    <property type="entry name" value="BAX INHIBITOR 1-LIKE"/>
    <property type="match status" value="1"/>
</dbReference>
<evidence type="ECO:0000256" key="4">
    <source>
        <dbReference type="ARBA" id="ARBA00023136"/>
    </source>
</evidence>
<evidence type="ECO:0000313" key="7">
    <source>
        <dbReference type="Proteomes" id="UP000824120"/>
    </source>
</evidence>
<dbReference type="PANTHER" id="PTHR23291">
    <property type="entry name" value="BAX INHIBITOR-RELATED"/>
    <property type="match status" value="1"/>
</dbReference>
<feature type="transmembrane region" description="Helical" evidence="5">
    <location>
        <begin position="307"/>
        <end position="325"/>
    </location>
</feature>
<dbReference type="OrthoDB" id="1277691at2759"/>
<keyword evidence="2 5" id="KW-0812">Transmembrane</keyword>
<feature type="transmembrane region" description="Helical" evidence="5">
    <location>
        <begin position="149"/>
        <end position="167"/>
    </location>
</feature>
<feature type="transmembrane region" description="Helical" evidence="5">
    <location>
        <begin position="530"/>
        <end position="548"/>
    </location>
</feature>
<feature type="transmembrane region" description="Helical" evidence="5">
    <location>
        <begin position="70"/>
        <end position="89"/>
    </location>
</feature>
<proteinExistence type="predicted"/>
<organism evidence="6 7">
    <name type="scientific">Solanum commersonii</name>
    <name type="common">Commerson's wild potato</name>
    <name type="synonym">Commerson's nightshade</name>
    <dbReference type="NCBI Taxonomy" id="4109"/>
    <lineage>
        <taxon>Eukaryota</taxon>
        <taxon>Viridiplantae</taxon>
        <taxon>Streptophyta</taxon>
        <taxon>Embryophyta</taxon>
        <taxon>Tracheophyta</taxon>
        <taxon>Spermatophyta</taxon>
        <taxon>Magnoliopsida</taxon>
        <taxon>eudicotyledons</taxon>
        <taxon>Gunneridae</taxon>
        <taxon>Pentapetalae</taxon>
        <taxon>asterids</taxon>
        <taxon>lamiids</taxon>
        <taxon>Solanales</taxon>
        <taxon>Solanaceae</taxon>
        <taxon>Solanoideae</taxon>
        <taxon>Solaneae</taxon>
        <taxon>Solanum</taxon>
    </lineage>
</organism>
<feature type="transmembrane region" description="Helical" evidence="5">
    <location>
        <begin position="499"/>
        <end position="518"/>
    </location>
</feature>
<feature type="transmembrane region" description="Helical" evidence="5">
    <location>
        <begin position="471"/>
        <end position="487"/>
    </location>
</feature>
<dbReference type="EMBL" id="JACXVP010000002">
    <property type="protein sequence ID" value="KAG5627060.1"/>
    <property type="molecule type" value="Genomic_DNA"/>
</dbReference>
<reference evidence="6 7" key="1">
    <citation type="submission" date="2020-09" db="EMBL/GenBank/DDBJ databases">
        <title>De no assembly of potato wild relative species, Solanum commersonii.</title>
        <authorList>
            <person name="Cho K."/>
        </authorList>
    </citation>
    <scope>NUCLEOTIDE SEQUENCE [LARGE SCALE GENOMIC DNA]</scope>
    <source>
        <strain evidence="6">LZ3.2</strain>
        <tissue evidence="6">Leaf</tissue>
    </source>
</reference>